<evidence type="ECO:0000256" key="1">
    <source>
        <dbReference type="ARBA" id="ARBA00022729"/>
    </source>
</evidence>
<dbReference type="AlphaFoldDB" id="A0A8S3ZV57"/>
<evidence type="ECO:0000256" key="3">
    <source>
        <dbReference type="ARBA" id="ARBA00023157"/>
    </source>
</evidence>
<dbReference type="Pfam" id="PF07686">
    <property type="entry name" value="V-set"/>
    <property type="match status" value="1"/>
</dbReference>
<evidence type="ECO:0000256" key="2">
    <source>
        <dbReference type="ARBA" id="ARBA00022737"/>
    </source>
</evidence>
<dbReference type="InterPro" id="IPR013106">
    <property type="entry name" value="Ig_V-set"/>
</dbReference>
<dbReference type="InterPro" id="IPR036179">
    <property type="entry name" value="Ig-like_dom_sf"/>
</dbReference>
<evidence type="ECO:0000313" key="7">
    <source>
        <dbReference type="EMBL" id="CAG5130421.1"/>
    </source>
</evidence>
<dbReference type="SMART" id="SM00408">
    <property type="entry name" value="IGc2"/>
    <property type="match status" value="3"/>
</dbReference>
<feature type="non-terminal residue" evidence="7">
    <location>
        <position position="1"/>
    </location>
</feature>
<dbReference type="PANTHER" id="PTHR12231:SF253">
    <property type="entry name" value="DPR-INTERACTING PROTEIN ETA, ISOFORM B-RELATED"/>
    <property type="match status" value="1"/>
</dbReference>
<dbReference type="PANTHER" id="PTHR12231">
    <property type="entry name" value="CTX-RELATED TYPE I TRANSMEMBRANE PROTEIN"/>
    <property type="match status" value="1"/>
</dbReference>
<dbReference type="Pfam" id="PF13927">
    <property type="entry name" value="Ig_3"/>
    <property type="match status" value="2"/>
</dbReference>
<evidence type="ECO:0000256" key="5">
    <source>
        <dbReference type="SAM" id="MobiDB-lite"/>
    </source>
</evidence>
<feature type="non-terminal residue" evidence="7">
    <location>
        <position position="375"/>
    </location>
</feature>
<dbReference type="OrthoDB" id="10012075at2759"/>
<dbReference type="InterPro" id="IPR013783">
    <property type="entry name" value="Ig-like_fold"/>
</dbReference>
<dbReference type="SMART" id="SM00409">
    <property type="entry name" value="IG"/>
    <property type="match status" value="3"/>
</dbReference>
<keyword evidence="4" id="KW-0393">Immunoglobulin domain</keyword>
<keyword evidence="1" id="KW-0732">Signal</keyword>
<feature type="domain" description="Ig-like" evidence="6">
    <location>
        <begin position="209"/>
        <end position="301"/>
    </location>
</feature>
<feature type="region of interest" description="Disordered" evidence="5">
    <location>
        <begin position="353"/>
        <end position="375"/>
    </location>
</feature>
<protein>
    <recommendedName>
        <fullName evidence="6">Ig-like domain-containing protein</fullName>
    </recommendedName>
</protein>
<dbReference type="Proteomes" id="UP000678393">
    <property type="component" value="Unassembled WGS sequence"/>
</dbReference>
<dbReference type="InterPro" id="IPR003599">
    <property type="entry name" value="Ig_sub"/>
</dbReference>
<evidence type="ECO:0000259" key="6">
    <source>
        <dbReference type="PROSITE" id="PS50835"/>
    </source>
</evidence>
<comment type="caution">
    <text evidence="7">The sequence shown here is derived from an EMBL/GenBank/DDBJ whole genome shotgun (WGS) entry which is preliminary data.</text>
</comment>
<dbReference type="InterPro" id="IPR003598">
    <property type="entry name" value="Ig_sub2"/>
</dbReference>
<dbReference type="FunFam" id="2.60.40.10:FF:000032">
    <property type="entry name" value="palladin isoform X1"/>
    <property type="match status" value="1"/>
</dbReference>
<feature type="domain" description="Ig-like" evidence="6">
    <location>
        <begin position="6"/>
        <end position="100"/>
    </location>
</feature>
<feature type="domain" description="Ig-like" evidence="6">
    <location>
        <begin position="106"/>
        <end position="198"/>
    </location>
</feature>
<dbReference type="EMBL" id="CAJHNH020004013">
    <property type="protein sequence ID" value="CAG5130421.1"/>
    <property type="molecule type" value="Genomic_DNA"/>
</dbReference>
<dbReference type="InterPro" id="IPR051170">
    <property type="entry name" value="Neural/epithelial_adhesion"/>
</dbReference>
<keyword evidence="3" id="KW-1015">Disulfide bond</keyword>
<reference evidence="7" key="1">
    <citation type="submission" date="2021-04" db="EMBL/GenBank/DDBJ databases">
        <authorList>
            <consortium name="Molecular Ecology Group"/>
        </authorList>
    </citation>
    <scope>NUCLEOTIDE SEQUENCE</scope>
</reference>
<organism evidence="7 8">
    <name type="scientific">Candidula unifasciata</name>
    <dbReference type="NCBI Taxonomy" id="100452"/>
    <lineage>
        <taxon>Eukaryota</taxon>
        <taxon>Metazoa</taxon>
        <taxon>Spiralia</taxon>
        <taxon>Lophotrochozoa</taxon>
        <taxon>Mollusca</taxon>
        <taxon>Gastropoda</taxon>
        <taxon>Heterobranchia</taxon>
        <taxon>Euthyneura</taxon>
        <taxon>Panpulmonata</taxon>
        <taxon>Eupulmonata</taxon>
        <taxon>Stylommatophora</taxon>
        <taxon>Helicina</taxon>
        <taxon>Helicoidea</taxon>
        <taxon>Geomitridae</taxon>
        <taxon>Candidula</taxon>
    </lineage>
</organism>
<sequence length="375" mass="42190">VTSVEPKFDMPTVNVTAQEKTTAELPCSVSSLGNYQVVWTDQFSTLLTYEDRRIIDDERLSVERPYTRDWNLHIRDVRYSDQGIYNCQINTNPVKVKTVNLIVLVPARILDQLSTNDVTVREGETVTLICNVTGTPHPTVEWYRLMTDSKGVEKQSELCPGFAKVGVSGEVLIIHNVTRACGDAYECVAFNGVPPAVSRVIEVFVEFAPEIYLPNKRIGQEKGKETILECSVTAFPHAITMWQKDGTKILTSTLKYRVEIYDEQKNSLTLSLRIFDIHESDFGTYTCVASNPLGEDKETMILYDYLEHTRTTLATTSSTSTTEDLYLQPTPGRIFEPFIPTGIQRQHTANSDHFMGLDLDPKSGSQATHLPYDSD</sequence>
<dbReference type="InterPro" id="IPR007110">
    <property type="entry name" value="Ig-like_dom"/>
</dbReference>
<accession>A0A8S3ZV57</accession>
<keyword evidence="8" id="KW-1185">Reference proteome</keyword>
<name>A0A8S3ZV57_9EUPU</name>
<proteinExistence type="predicted"/>
<dbReference type="Gene3D" id="2.60.40.10">
    <property type="entry name" value="Immunoglobulins"/>
    <property type="match status" value="3"/>
</dbReference>
<dbReference type="SMART" id="SM00406">
    <property type="entry name" value="IGv"/>
    <property type="match status" value="1"/>
</dbReference>
<evidence type="ECO:0000256" key="4">
    <source>
        <dbReference type="ARBA" id="ARBA00023319"/>
    </source>
</evidence>
<evidence type="ECO:0000313" key="8">
    <source>
        <dbReference type="Proteomes" id="UP000678393"/>
    </source>
</evidence>
<dbReference type="SUPFAM" id="SSF48726">
    <property type="entry name" value="Immunoglobulin"/>
    <property type="match status" value="3"/>
</dbReference>
<keyword evidence="2" id="KW-0677">Repeat</keyword>
<dbReference type="GO" id="GO:0043005">
    <property type="term" value="C:neuron projection"/>
    <property type="evidence" value="ECO:0007669"/>
    <property type="project" value="TreeGrafter"/>
</dbReference>
<dbReference type="PROSITE" id="PS50835">
    <property type="entry name" value="IG_LIKE"/>
    <property type="match status" value="3"/>
</dbReference>
<gene>
    <name evidence="7" type="ORF">CUNI_LOCUS15979</name>
</gene>